<protein>
    <submittedName>
        <fullName evidence="3">Uncharacterized protein</fullName>
    </submittedName>
</protein>
<proteinExistence type="predicted"/>
<feature type="transmembrane region" description="Helical" evidence="2">
    <location>
        <begin position="249"/>
        <end position="268"/>
    </location>
</feature>
<sequence length="676" mass="75625">MNWNNTWQGGAPDGVPGRPPNGTSATGEDSVQNVAADGSSVGMMAGEIHDSTVHVHSTLYQITREDPPAKQFEAGRLRLQGRLPRDAERYISNALLAGLDTPEVRYFWLLSMFSMRSKRDLSREERDRVLDVAESAARPQGEAGPYTEPLRTVCLLIRHTLKGEGDAGALGTSISALPEDRRAEIEYHLENLLSGVVKDQIWRDMVERAAEERYANGRVDRAWAYFHAVPERPRIAEVISPARAARRTAAIAGSIPAALTALFLVFGALSNLNLTAILALSVLGVGSVIGIKDAFAWRLLHSTAAVLAQRHQTNERQPTTWFTWNLRRDFKADFKKYRPEGLEVQAWLAETHGMRQFLEQDMAFAYANHPSVSNSSVRWMVRYFAKDAARQWAQGTFRTQQVAPFDSTATARCIGSLVAAAIALLIAVVAEADVPTVLFFIVSLFTTPGAVRRWYQEYVAPRIVDSLEEDAKKRLKLLESEYARWSTKLASTRPTDLEMESWLRADSTLLVEDALKKYRVSWRDVVARVVLMSPYGDYRRARITGGPWWYTQMNMQLYLMTDLGVRGFAVTSNFRQGKFGPPTEETFSYDALSSARLEPRPGGSRNLVLTLNSGQSNVINIIPGLENPEHLPESDFQERENENVRLNTDASGIEYALQVLQGVAAEKREWFANASR</sequence>
<name>A0ABS1LHK1_9MICO</name>
<organism evidence="3 4">
    <name type="scientific">Myceligenerans indicum</name>
    <dbReference type="NCBI Taxonomy" id="2593663"/>
    <lineage>
        <taxon>Bacteria</taxon>
        <taxon>Bacillati</taxon>
        <taxon>Actinomycetota</taxon>
        <taxon>Actinomycetes</taxon>
        <taxon>Micrococcales</taxon>
        <taxon>Promicromonosporaceae</taxon>
        <taxon>Myceligenerans</taxon>
    </lineage>
</organism>
<keyword evidence="4" id="KW-1185">Reference proteome</keyword>
<evidence type="ECO:0000256" key="1">
    <source>
        <dbReference type="SAM" id="MobiDB-lite"/>
    </source>
</evidence>
<dbReference type="RefSeq" id="WP_201845544.1">
    <property type="nucleotide sequence ID" value="NZ_JABBYC010000005.1"/>
</dbReference>
<keyword evidence="2" id="KW-0812">Transmembrane</keyword>
<comment type="caution">
    <text evidence="3">The sequence shown here is derived from an EMBL/GenBank/DDBJ whole genome shotgun (WGS) entry which is preliminary data.</text>
</comment>
<evidence type="ECO:0000313" key="3">
    <source>
        <dbReference type="EMBL" id="MBL0885719.1"/>
    </source>
</evidence>
<feature type="region of interest" description="Disordered" evidence="1">
    <location>
        <begin position="1"/>
        <end position="29"/>
    </location>
</feature>
<feature type="transmembrane region" description="Helical" evidence="2">
    <location>
        <begin position="409"/>
        <end position="430"/>
    </location>
</feature>
<keyword evidence="2" id="KW-1133">Transmembrane helix</keyword>
<gene>
    <name evidence="3" type="ORF">HGK34_05430</name>
</gene>
<reference evidence="3 4" key="1">
    <citation type="journal article" date="2021" name="Arch. Microbiol.">
        <title>Myceligenerans indicum sp. nov., an actinobacterium isolated from mangrove sediment of Sundarbans, India.</title>
        <authorList>
            <person name="Asha K."/>
            <person name="Bhadury P."/>
        </authorList>
    </citation>
    <scope>NUCLEOTIDE SEQUENCE [LARGE SCALE GENOMIC DNA]</scope>
    <source>
        <strain evidence="3 4">I2</strain>
    </source>
</reference>
<feature type="transmembrane region" description="Helical" evidence="2">
    <location>
        <begin position="274"/>
        <end position="291"/>
    </location>
</feature>
<dbReference type="EMBL" id="JABBYC010000005">
    <property type="protein sequence ID" value="MBL0885719.1"/>
    <property type="molecule type" value="Genomic_DNA"/>
</dbReference>
<accession>A0ABS1LHK1</accession>
<evidence type="ECO:0000256" key="2">
    <source>
        <dbReference type="SAM" id="Phobius"/>
    </source>
</evidence>
<keyword evidence="2" id="KW-0472">Membrane</keyword>
<dbReference type="Proteomes" id="UP000675409">
    <property type="component" value="Unassembled WGS sequence"/>
</dbReference>
<evidence type="ECO:0000313" key="4">
    <source>
        <dbReference type="Proteomes" id="UP000675409"/>
    </source>
</evidence>